<keyword evidence="1" id="KW-0695">RNA-directed DNA polymerase</keyword>
<sequence length="136" mass="15568">MDRLSFRANLLNRGVKITCARCVLCDMENEVETVEHCLCLCPKAKLVWSKVWSWWRISSTPGTSIRDISLGKVASFENKWIVRDKKTFSHLYNGFLFFGFSTDAPIQTVSGVDGFRTLGELKVFDNYISSVCLLRF</sequence>
<protein>
    <submittedName>
        <fullName evidence="1">RNA-directed DNA polymerase, eukaryota, reverse transcriptase zinc-binding domain protein</fullName>
    </submittedName>
</protein>
<organism evidence="1 2">
    <name type="scientific">Tanacetum coccineum</name>
    <dbReference type="NCBI Taxonomy" id="301880"/>
    <lineage>
        <taxon>Eukaryota</taxon>
        <taxon>Viridiplantae</taxon>
        <taxon>Streptophyta</taxon>
        <taxon>Embryophyta</taxon>
        <taxon>Tracheophyta</taxon>
        <taxon>Spermatophyta</taxon>
        <taxon>Magnoliopsida</taxon>
        <taxon>eudicotyledons</taxon>
        <taxon>Gunneridae</taxon>
        <taxon>Pentapetalae</taxon>
        <taxon>asterids</taxon>
        <taxon>campanulids</taxon>
        <taxon>Asterales</taxon>
        <taxon>Asteraceae</taxon>
        <taxon>Asteroideae</taxon>
        <taxon>Anthemideae</taxon>
        <taxon>Anthemidinae</taxon>
        <taxon>Tanacetum</taxon>
    </lineage>
</organism>
<dbReference type="GO" id="GO:0003964">
    <property type="term" value="F:RNA-directed DNA polymerase activity"/>
    <property type="evidence" value="ECO:0007669"/>
    <property type="project" value="UniProtKB-KW"/>
</dbReference>
<evidence type="ECO:0000313" key="2">
    <source>
        <dbReference type="Proteomes" id="UP001151760"/>
    </source>
</evidence>
<accession>A0ABQ4XDS5</accession>
<reference evidence="1" key="1">
    <citation type="journal article" date="2022" name="Int. J. Mol. Sci.">
        <title>Draft Genome of Tanacetum Coccineum: Genomic Comparison of Closely Related Tanacetum-Family Plants.</title>
        <authorList>
            <person name="Yamashiro T."/>
            <person name="Shiraishi A."/>
            <person name="Nakayama K."/>
            <person name="Satake H."/>
        </authorList>
    </citation>
    <scope>NUCLEOTIDE SEQUENCE</scope>
</reference>
<reference evidence="1" key="2">
    <citation type="submission" date="2022-01" db="EMBL/GenBank/DDBJ databases">
        <authorList>
            <person name="Yamashiro T."/>
            <person name="Shiraishi A."/>
            <person name="Satake H."/>
            <person name="Nakayama K."/>
        </authorList>
    </citation>
    <scope>NUCLEOTIDE SEQUENCE</scope>
</reference>
<comment type="caution">
    <text evidence="1">The sequence shown here is derived from an EMBL/GenBank/DDBJ whole genome shotgun (WGS) entry which is preliminary data.</text>
</comment>
<evidence type="ECO:0000313" key="1">
    <source>
        <dbReference type="EMBL" id="GJS63108.1"/>
    </source>
</evidence>
<keyword evidence="1" id="KW-0808">Transferase</keyword>
<name>A0ABQ4XDS5_9ASTR</name>
<gene>
    <name evidence="1" type="ORF">Tco_0677672</name>
</gene>
<dbReference type="Proteomes" id="UP001151760">
    <property type="component" value="Unassembled WGS sequence"/>
</dbReference>
<dbReference type="EMBL" id="BQNB010009406">
    <property type="protein sequence ID" value="GJS63108.1"/>
    <property type="molecule type" value="Genomic_DNA"/>
</dbReference>
<proteinExistence type="predicted"/>
<keyword evidence="1" id="KW-0548">Nucleotidyltransferase</keyword>
<keyword evidence="2" id="KW-1185">Reference proteome</keyword>